<reference evidence="2" key="2">
    <citation type="submission" date="2025-08" db="UniProtKB">
        <authorList>
            <consortium name="Ensembl"/>
        </authorList>
    </citation>
    <scope>IDENTIFICATION</scope>
</reference>
<accession>A0A2I3S221</accession>
<keyword evidence="1" id="KW-0812">Transmembrane</keyword>
<dbReference type="GeneTree" id="ENSGT00910000147471"/>
<dbReference type="Bgee" id="ENSPTRG00000052475">
    <property type="expression patterns" value="Expressed in Brodmann (1909) area 10 and 20 other cell types or tissues"/>
</dbReference>
<sequence>MLYFLKIPYVTMSVWRNRLIFKFIVLSLVGNLLQILLAKSDIDQSIYLHLLIEIKQYLVSNVLKITLFKLELILRIM</sequence>
<dbReference type="Ensembl" id="ENSPTRT00000085901.1">
    <property type="protein sequence ID" value="ENSPTRP00000071032.1"/>
    <property type="gene ID" value="ENSPTRG00000052475.1"/>
</dbReference>
<dbReference type="AlphaFoldDB" id="A0A2I3S221"/>
<reference evidence="2" key="3">
    <citation type="submission" date="2025-09" db="UniProtKB">
        <authorList>
            <consortium name="Ensembl"/>
        </authorList>
    </citation>
    <scope>IDENTIFICATION</scope>
</reference>
<feature type="transmembrane region" description="Helical" evidence="1">
    <location>
        <begin position="20"/>
        <end position="38"/>
    </location>
</feature>
<proteinExistence type="predicted"/>
<dbReference type="Proteomes" id="UP000002277">
    <property type="component" value="Chromosome 14"/>
</dbReference>
<dbReference type="EMBL" id="AACZ04008563">
    <property type="status" value="NOT_ANNOTATED_CDS"/>
    <property type="molecule type" value="Genomic_DNA"/>
</dbReference>
<evidence type="ECO:0000256" key="1">
    <source>
        <dbReference type="SAM" id="Phobius"/>
    </source>
</evidence>
<name>A0A2I3S221_PANTR</name>
<evidence type="ECO:0000313" key="3">
    <source>
        <dbReference type="Proteomes" id="UP000002277"/>
    </source>
</evidence>
<reference evidence="2 3" key="1">
    <citation type="journal article" date="2005" name="Nature">
        <title>Initial sequence of the chimpanzee genome and comparison with the human genome.</title>
        <authorList>
            <consortium name="Chimpanzee sequencing and analysis consortium"/>
        </authorList>
    </citation>
    <scope>NUCLEOTIDE SEQUENCE [LARGE SCALE GENOMIC DNA]</scope>
</reference>
<organism evidence="2 3">
    <name type="scientific">Pan troglodytes</name>
    <name type="common">Chimpanzee</name>
    <dbReference type="NCBI Taxonomy" id="9598"/>
    <lineage>
        <taxon>Eukaryota</taxon>
        <taxon>Metazoa</taxon>
        <taxon>Chordata</taxon>
        <taxon>Craniata</taxon>
        <taxon>Vertebrata</taxon>
        <taxon>Euteleostomi</taxon>
        <taxon>Mammalia</taxon>
        <taxon>Eutheria</taxon>
        <taxon>Euarchontoglires</taxon>
        <taxon>Primates</taxon>
        <taxon>Haplorrhini</taxon>
        <taxon>Catarrhini</taxon>
        <taxon>Hominidae</taxon>
        <taxon>Pan</taxon>
    </lineage>
</organism>
<keyword evidence="1" id="KW-0472">Membrane</keyword>
<evidence type="ECO:0000313" key="2">
    <source>
        <dbReference type="Ensembl" id="ENSPTRP00000071032.1"/>
    </source>
</evidence>
<protein>
    <submittedName>
        <fullName evidence="2">Uncharacterized protein</fullName>
    </submittedName>
</protein>
<keyword evidence="1" id="KW-1133">Transmembrane helix</keyword>
<dbReference type="InParanoid" id="A0A2I3S221"/>
<keyword evidence="3" id="KW-1185">Reference proteome</keyword>
<dbReference type="OMA" id="SIPYVTM"/>